<feature type="compositionally biased region" description="Basic and acidic residues" evidence="1">
    <location>
        <begin position="135"/>
        <end position="144"/>
    </location>
</feature>
<feature type="region of interest" description="Disordered" evidence="1">
    <location>
        <begin position="51"/>
        <end position="144"/>
    </location>
</feature>
<reference evidence="2" key="2">
    <citation type="submission" date="2025-08" db="UniProtKB">
        <authorList>
            <consortium name="Ensembl"/>
        </authorList>
    </citation>
    <scope>IDENTIFICATION</scope>
</reference>
<sequence length="144" mass="16026">MAEDSDLERRAVAELLQEASRARVRAQTMGPAGWMKCPLRGTNKRFLINTLRTATQQRRPIGQPRTDQSGAKTQEAELRAEPVRSRAGQSPKPKRRVHCERHRNRSRSPVAGPDAAHNPSKRTVIAQACSPRAEGVQKDTGSRK</sequence>
<dbReference type="GeneTree" id="ENSGT00390000003643"/>
<dbReference type="AlphaFoldDB" id="A0A8C9S0F9"/>
<accession>A0A8C9S0F9</accession>
<dbReference type="PANTHER" id="PTHR34769:SF1">
    <property type="entry name" value="RNA POLYMERASE I AND III SUBUNIT D"/>
    <property type="match status" value="1"/>
</dbReference>
<evidence type="ECO:0000256" key="1">
    <source>
        <dbReference type="SAM" id="MobiDB-lite"/>
    </source>
</evidence>
<dbReference type="Proteomes" id="UP000694397">
    <property type="component" value="Chromosome 24"/>
</dbReference>
<name>A0A8C9S0F9_SCLFO</name>
<dbReference type="OrthoDB" id="6352295at2759"/>
<evidence type="ECO:0000313" key="3">
    <source>
        <dbReference type="Proteomes" id="UP000694397"/>
    </source>
</evidence>
<evidence type="ECO:0000313" key="2">
    <source>
        <dbReference type="Ensembl" id="ENSSFOP00015024680.1"/>
    </source>
</evidence>
<keyword evidence="3" id="KW-1185">Reference proteome</keyword>
<protein>
    <submittedName>
        <fullName evidence="2">Si:ch211-140b10.6</fullName>
    </submittedName>
</protein>
<reference evidence="2 3" key="1">
    <citation type="submission" date="2019-04" db="EMBL/GenBank/DDBJ databases">
        <authorList>
            <consortium name="Wellcome Sanger Institute Data Sharing"/>
        </authorList>
    </citation>
    <scope>NUCLEOTIDE SEQUENCE [LARGE SCALE GENOMIC DNA]</scope>
</reference>
<proteinExistence type="predicted"/>
<dbReference type="InterPro" id="IPR038948">
    <property type="entry name" value="POLR1D-like"/>
</dbReference>
<organism evidence="2 3">
    <name type="scientific">Scleropages formosus</name>
    <name type="common">Asian bonytongue</name>
    <name type="synonym">Osteoglossum formosum</name>
    <dbReference type="NCBI Taxonomy" id="113540"/>
    <lineage>
        <taxon>Eukaryota</taxon>
        <taxon>Metazoa</taxon>
        <taxon>Chordata</taxon>
        <taxon>Craniata</taxon>
        <taxon>Vertebrata</taxon>
        <taxon>Euteleostomi</taxon>
        <taxon>Actinopterygii</taxon>
        <taxon>Neopterygii</taxon>
        <taxon>Teleostei</taxon>
        <taxon>Osteoglossocephala</taxon>
        <taxon>Osteoglossomorpha</taxon>
        <taxon>Osteoglossiformes</taxon>
        <taxon>Osteoglossidae</taxon>
        <taxon>Scleropages</taxon>
    </lineage>
</organism>
<dbReference type="Ensembl" id="ENSSFOT00015024948.2">
    <property type="protein sequence ID" value="ENSSFOP00015024680.1"/>
    <property type="gene ID" value="ENSSFOG00015015872.2"/>
</dbReference>
<feature type="compositionally biased region" description="Basic residues" evidence="1">
    <location>
        <begin position="92"/>
        <end position="106"/>
    </location>
</feature>
<reference evidence="2" key="3">
    <citation type="submission" date="2025-09" db="UniProtKB">
        <authorList>
            <consortium name="Ensembl"/>
        </authorList>
    </citation>
    <scope>IDENTIFICATION</scope>
</reference>
<dbReference type="PANTHER" id="PTHR34769">
    <property type="entry name" value="RCG42593, ISOFORM CRA_A"/>
    <property type="match status" value="1"/>
</dbReference>
<feature type="compositionally biased region" description="Basic and acidic residues" evidence="1">
    <location>
        <begin position="74"/>
        <end position="84"/>
    </location>
</feature>